<accession>A0A2T5C6F4</accession>
<gene>
    <name evidence="8" type="ORF">C8N47_101179</name>
</gene>
<comment type="similarity">
    <text evidence="1 4">Belongs to the glycosyl hydrolase 32 family.</text>
</comment>
<keyword evidence="5" id="KW-0732">Signal</keyword>
<evidence type="ECO:0000256" key="1">
    <source>
        <dbReference type="ARBA" id="ARBA00009902"/>
    </source>
</evidence>
<dbReference type="InterPro" id="IPR013320">
    <property type="entry name" value="ConA-like_dom_sf"/>
</dbReference>
<keyword evidence="3 4" id="KW-0326">Glycosidase</keyword>
<feature type="signal peptide" evidence="5">
    <location>
        <begin position="1"/>
        <end position="19"/>
    </location>
</feature>
<dbReference type="CDD" id="cd18622">
    <property type="entry name" value="GH32_Inu-like"/>
    <property type="match status" value="1"/>
</dbReference>
<dbReference type="PANTHER" id="PTHR42800:SF1">
    <property type="entry name" value="EXOINULINASE INUD (AFU_ORTHOLOGUE AFUA_5G00480)"/>
    <property type="match status" value="1"/>
</dbReference>
<dbReference type="RefSeq" id="WP_107820632.1">
    <property type="nucleotide sequence ID" value="NZ_QAAD01000001.1"/>
</dbReference>
<dbReference type="InterPro" id="IPR013148">
    <property type="entry name" value="Glyco_hydro_32_N"/>
</dbReference>
<evidence type="ECO:0000313" key="8">
    <source>
        <dbReference type="EMBL" id="PTN10530.1"/>
    </source>
</evidence>
<dbReference type="GO" id="GO:0005737">
    <property type="term" value="C:cytoplasm"/>
    <property type="evidence" value="ECO:0007669"/>
    <property type="project" value="TreeGrafter"/>
</dbReference>
<dbReference type="GO" id="GO:0005987">
    <property type="term" value="P:sucrose catabolic process"/>
    <property type="evidence" value="ECO:0007669"/>
    <property type="project" value="TreeGrafter"/>
</dbReference>
<evidence type="ECO:0000259" key="7">
    <source>
        <dbReference type="Pfam" id="PF08244"/>
    </source>
</evidence>
<evidence type="ECO:0000313" key="9">
    <source>
        <dbReference type="Proteomes" id="UP000243525"/>
    </source>
</evidence>
<dbReference type="Gene3D" id="2.115.10.20">
    <property type="entry name" value="Glycosyl hydrolase domain, family 43"/>
    <property type="match status" value="1"/>
</dbReference>
<evidence type="ECO:0000256" key="4">
    <source>
        <dbReference type="RuleBase" id="RU362110"/>
    </source>
</evidence>
<dbReference type="GO" id="GO:0004575">
    <property type="term" value="F:sucrose alpha-glucosidase activity"/>
    <property type="evidence" value="ECO:0007669"/>
    <property type="project" value="TreeGrafter"/>
</dbReference>
<comment type="caution">
    <text evidence="8">The sequence shown here is derived from an EMBL/GenBank/DDBJ whole genome shotgun (WGS) entry which is preliminary data.</text>
</comment>
<dbReference type="Proteomes" id="UP000243525">
    <property type="component" value="Unassembled WGS sequence"/>
</dbReference>
<evidence type="ECO:0000256" key="3">
    <source>
        <dbReference type="ARBA" id="ARBA00023295"/>
    </source>
</evidence>
<evidence type="ECO:0000256" key="2">
    <source>
        <dbReference type="ARBA" id="ARBA00022801"/>
    </source>
</evidence>
<evidence type="ECO:0000259" key="6">
    <source>
        <dbReference type="Pfam" id="PF00251"/>
    </source>
</evidence>
<dbReference type="PANTHER" id="PTHR42800">
    <property type="entry name" value="EXOINULINASE INUD (AFU_ORTHOLOGUE AFUA_5G00480)"/>
    <property type="match status" value="1"/>
</dbReference>
<feature type="domain" description="Glycosyl hydrolase family 32 C-terminal" evidence="7">
    <location>
        <begin position="377"/>
        <end position="507"/>
    </location>
</feature>
<dbReference type="PROSITE" id="PS51257">
    <property type="entry name" value="PROKAR_LIPOPROTEIN"/>
    <property type="match status" value="1"/>
</dbReference>
<dbReference type="SUPFAM" id="SSF49899">
    <property type="entry name" value="Concanavalin A-like lectins/glucanases"/>
    <property type="match status" value="1"/>
</dbReference>
<protein>
    <submittedName>
        <fullName evidence="8">Levanase</fullName>
    </submittedName>
</protein>
<name>A0A2T5C6F4_9BACT</name>
<dbReference type="InterPro" id="IPR001362">
    <property type="entry name" value="Glyco_hydro_32"/>
</dbReference>
<dbReference type="Gene3D" id="2.60.120.560">
    <property type="entry name" value="Exo-inulinase, domain 1"/>
    <property type="match status" value="1"/>
</dbReference>
<dbReference type="InterPro" id="IPR023296">
    <property type="entry name" value="Glyco_hydro_beta-prop_sf"/>
</dbReference>
<keyword evidence="9" id="KW-1185">Reference proteome</keyword>
<organism evidence="8 9">
    <name type="scientific">Mangrovibacterium marinum</name>
    <dbReference type="NCBI Taxonomy" id="1639118"/>
    <lineage>
        <taxon>Bacteria</taxon>
        <taxon>Pseudomonadati</taxon>
        <taxon>Bacteroidota</taxon>
        <taxon>Bacteroidia</taxon>
        <taxon>Marinilabiliales</taxon>
        <taxon>Prolixibacteraceae</taxon>
        <taxon>Mangrovibacterium</taxon>
    </lineage>
</organism>
<dbReference type="OrthoDB" id="9759709at2"/>
<dbReference type="SUPFAM" id="SSF75005">
    <property type="entry name" value="Arabinanase/levansucrase/invertase"/>
    <property type="match status" value="1"/>
</dbReference>
<dbReference type="EMBL" id="QAAD01000001">
    <property type="protein sequence ID" value="PTN10530.1"/>
    <property type="molecule type" value="Genomic_DNA"/>
</dbReference>
<dbReference type="Pfam" id="PF00251">
    <property type="entry name" value="Glyco_hydro_32N"/>
    <property type="match status" value="1"/>
</dbReference>
<feature type="domain" description="Glycosyl hydrolase family 32 N-terminal" evidence="6">
    <location>
        <begin position="41"/>
        <end position="344"/>
    </location>
</feature>
<dbReference type="Pfam" id="PF08244">
    <property type="entry name" value="Glyco_hydro_32C"/>
    <property type="match status" value="1"/>
</dbReference>
<dbReference type="AlphaFoldDB" id="A0A2T5C6F4"/>
<dbReference type="PROSITE" id="PS00609">
    <property type="entry name" value="GLYCOSYL_HYDROL_F32"/>
    <property type="match status" value="1"/>
</dbReference>
<proteinExistence type="inferred from homology"/>
<feature type="chain" id="PRO_5015425866" evidence="5">
    <location>
        <begin position="20"/>
        <end position="516"/>
    </location>
</feature>
<keyword evidence="2 4" id="KW-0378">Hydrolase</keyword>
<dbReference type="InterPro" id="IPR013189">
    <property type="entry name" value="Glyco_hydro_32_C"/>
</dbReference>
<reference evidence="8 9" key="1">
    <citation type="submission" date="2018-04" db="EMBL/GenBank/DDBJ databases">
        <title>Genomic Encyclopedia of Archaeal and Bacterial Type Strains, Phase II (KMG-II): from individual species to whole genera.</title>
        <authorList>
            <person name="Goeker M."/>
        </authorList>
    </citation>
    <scope>NUCLEOTIDE SEQUENCE [LARGE SCALE GENOMIC DNA]</scope>
    <source>
        <strain evidence="8 9">DSM 28823</strain>
    </source>
</reference>
<evidence type="ECO:0000256" key="5">
    <source>
        <dbReference type="SAM" id="SignalP"/>
    </source>
</evidence>
<dbReference type="SMART" id="SM00640">
    <property type="entry name" value="Glyco_32"/>
    <property type="match status" value="1"/>
</dbReference>
<sequence>MKLTKIIFFMFMLLLGACGDNEETDSSADVMYHHNFRPYYHYTPQANWMNDPNGMVYYDGKYHLFYQYYPYGTTWGPMHWAHTVSTDLFHWEDQGIKLYPDELGYIFSGSAVADLNNTAGFKTGNETPLVAIFTHHQNITGRQVQSLAYSNDKGATWTKYENNPVLDNPGIADFRDPKVIWHEASQKWIMVLAVFDHIRIYSSPNLKAWELESEFGKNVGYHGGVWECPDLFPLKDEQGTVKWVMLVSLGGNENSEPNGGSATQYFIGEFDGSSFVSENEEILWADYGIDNYAGVTWSNIPEIDGRRLFIGWMSNWAYANVVPESGWRSGMTVPREIKLKKRQDNSYVLHFSPVDELNTLVDPQKTIAPETPANQIHMDYHEIIAGGSYQVEMEIIPAEIDQFTISIGNELEDLTISYSKTDGEFTIDRSNSGYVSFNNLFMHEIHCDYQATGATLPLTLLVDQNSVELFINQGEKVMTTLFFPRYNYKFFRLDGNTQNEFVNSLTIKALKKSMIR</sequence>
<dbReference type="InterPro" id="IPR018053">
    <property type="entry name" value="Glyco_hydro_32_AS"/>
</dbReference>